<dbReference type="Proteomes" id="UP000030960">
    <property type="component" value="Unassembled WGS sequence"/>
</dbReference>
<name>A0A0B3SM30_9RHOB</name>
<dbReference type="AlphaFoldDB" id="A0A0B3SM30"/>
<dbReference type="EMBL" id="JSUQ01000016">
    <property type="protein sequence ID" value="KHQ51574.1"/>
    <property type="molecule type" value="Genomic_DNA"/>
</dbReference>
<gene>
    <name evidence="2" type="ORF">OA50_03736</name>
</gene>
<evidence type="ECO:0000256" key="1">
    <source>
        <dbReference type="SAM" id="SignalP"/>
    </source>
</evidence>
<dbReference type="OrthoDB" id="6159094at2"/>
<keyword evidence="3" id="KW-1185">Reference proteome</keyword>
<evidence type="ECO:0000313" key="3">
    <source>
        <dbReference type="Proteomes" id="UP000030960"/>
    </source>
</evidence>
<evidence type="ECO:0000313" key="2">
    <source>
        <dbReference type="EMBL" id="KHQ51574.1"/>
    </source>
</evidence>
<organism evidence="2 3">
    <name type="scientific">Mameliella alba</name>
    <dbReference type="NCBI Taxonomy" id="561184"/>
    <lineage>
        <taxon>Bacteria</taxon>
        <taxon>Pseudomonadati</taxon>
        <taxon>Pseudomonadota</taxon>
        <taxon>Alphaproteobacteria</taxon>
        <taxon>Rhodobacterales</taxon>
        <taxon>Roseobacteraceae</taxon>
        <taxon>Mameliella</taxon>
    </lineage>
</organism>
<feature type="signal peptide" evidence="1">
    <location>
        <begin position="1"/>
        <end position="21"/>
    </location>
</feature>
<sequence length="205" mass="23057">MKALRIFAVLAVFGPLGTAQAADFSDPTWPCIQRKVERMSMGLMWPIMPDENATPDAAAQADITELAELLALRRIEVAELEDEVAGFAATYKGDPQILTRVFAEVFDTLAQRRSRIISGIGEFSLSQIELSEKIDSDRGEMDRLLAAETPDFDRVDALEEQIDWNQTIYTDRQQSITYLCETPTLLEKRLYAIARLLQAQVREDG</sequence>
<dbReference type="PATRIC" id="fig|1515334.3.peg.3758"/>
<accession>A0A0B3SM30</accession>
<feature type="chain" id="PRO_5002085056" evidence="1">
    <location>
        <begin position="22"/>
        <end position="205"/>
    </location>
</feature>
<keyword evidence="1" id="KW-0732">Signal</keyword>
<dbReference type="RefSeq" id="WP_043144396.1">
    <property type="nucleotide sequence ID" value="NZ_JSUQ01000016.1"/>
</dbReference>
<proteinExistence type="predicted"/>
<protein>
    <submittedName>
        <fullName evidence="2">Uncharacterized protein</fullName>
    </submittedName>
</protein>
<comment type="caution">
    <text evidence="2">The sequence shown here is derived from an EMBL/GenBank/DDBJ whole genome shotgun (WGS) entry which is preliminary data.</text>
</comment>
<reference evidence="2 3" key="1">
    <citation type="submission" date="2014-10" db="EMBL/GenBank/DDBJ databases">
        <title>Genome sequence of Ponticoccus sp. strain UMTAT08 isolated from clonal culture of toxic dinoflagellate Alexandrium tamiyavanichii.</title>
        <authorList>
            <person name="Gan H.Y."/>
            <person name="Muhd D.-D."/>
            <person name="Mohd Noor M.E."/>
            <person name="Yeong Y.S."/>
            <person name="Usup G."/>
        </authorList>
    </citation>
    <scope>NUCLEOTIDE SEQUENCE [LARGE SCALE GENOMIC DNA]</scope>
    <source>
        <strain evidence="2 3">UMTAT08</strain>
    </source>
</reference>